<gene>
    <name evidence="2" type="ORF">B2M20_07810</name>
</gene>
<dbReference type="Proteomes" id="UP000189940">
    <property type="component" value="Unassembled WGS sequence"/>
</dbReference>
<comment type="caution">
    <text evidence="2">The sequence shown here is derived from an EMBL/GenBank/DDBJ whole genome shotgun (WGS) entry which is preliminary data.</text>
</comment>
<evidence type="ECO:0000313" key="2">
    <source>
        <dbReference type="EMBL" id="OPH83300.1"/>
    </source>
</evidence>
<protein>
    <submittedName>
        <fullName evidence="2">Uncharacterized protein</fullName>
    </submittedName>
</protein>
<evidence type="ECO:0000256" key="1">
    <source>
        <dbReference type="SAM" id="Coils"/>
    </source>
</evidence>
<name>A0A1V4I0D6_NITVU</name>
<accession>A0A1V4I0D6</accession>
<organism evidence="2 3">
    <name type="scientific">Nitrobacter vulgaris</name>
    <dbReference type="NCBI Taxonomy" id="29421"/>
    <lineage>
        <taxon>Bacteria</taxon>
        <taxon>Pseudomonadati</taxon>
        <taxon>Pseudomonadota</taxon>
        <taxon>Alphaproteobacteria</taxon>
        <taxon>Hyphomicrobiales</taxon>
        <taxon>Nitrobacteraceae</taxon>
        <taxon>Nitrobacter</taxon>
    </lineage>
</organism>
<dbReference type="EMBL" id="MWPQ01000035">
    <property type="protein sequence ID" value="OPH83300.1"/>
    <property type="molecule type" value="Genomic_DNA"/>
</dbReference>
<dbReference type="AlphaFoldDB" id="A0A1V4I0D6"/>
<dbReference type="OrthoDB" id="8452991at2"/>
<keyword evidence="1" id="KW-0175">Coiled coil</keyword>
<sequence length="66" mass="7266">MAGTRTLSEIEARIGIIQDNIRQLIEQATATSGAESEALVSDRIAQQTEELERLTHERDALAKKTS</sequence>
<dbReference type="RefSeq" id="WP_079446515.1">
    <property type="nucleotide sequence ID" value="NZ_MWPQ01000035.1"/>
</dbReference>
<keyword evidence="3" id="KW-1185">Reference proteome</keyword>
<dbReference type="STRING" id="29421.B2M20_07810"/>
<proteinExistence type="predicted"/>
<evidence type="ECO:0000313" key="3">
    <source>
        <dbReference type="Proteomes" id="UP000189940"/>
    </source>
</evidence>
<reference evidence="2 3" key="1">
    <citation type="submission" date="2017-02" db="EMBL/GenBank/DDBJ databases">
        <title>Genome sequence of the nitrite-oxidizing bacterium Nitrobacter vulgaris strain Ab1.</title>
        <authorList>
            <person name="Mellbye B.L."/>
            <person name="Davis E.W."/>
            <person name="Spieck E."/>
            <person name="Chang J.H."/>
            <person name="Bottomley P.J."/>
            <person name="Sayavedra-Soto L.A."/>
        </authorList>
    </citation>
    <scope>NUCLEOTIDE SEQUENCE [LARGE SCALE GENOMIC DNA]</scope>
    <source>
        <strain evidence="2 3">Ab1</strain>
    </source>
</reference>
<feature type="coiled-coil region" evidence="1">
    <location>
        <begin position="7"/>
        <end position="64"/>
    </location>
</feature>